<dbReference type="VEuPathDB" id="TrichDB:TVAGG3_1017300"/>
<evidence type="ECO:0000256" key="1">
    <source>
        <dbReference type="PROSITE-ProRule" id="PRU00023"/>
    </source>
</evidence>
<dbReference type="InParanoid" id="A2DZB7"/>
<dbReference type="InterPro" id="IPR002110">
    <property type="entry name" value="Ankyrin_rpt"/>
</dbReference>
<dbReference type="PANTHER" id="PTHR24182">
    <property type="entry name" value="ANKYRIN REPEAT AND SOCS BOX CONTAINING 4"/>
    <property type="match status" value="1"/>
</dbReference>
<proteinExistence type="predicted"/>
<accession>A2DZB7</accession>
<evidence type="ECO:0000313" key="3">
    <source>
        <dbReference type="EMBL" id="EAY14246.1"/>
    </source>
</evidence>
<dbReference type="SMR" id="A2DZB7"/>
<dbReference type="eggNOG" id="ENOG502SD9J">
    <property type="taxonomic scope" value="Eukaryota"/>
</dbReference>
<dbReference type="RefSeq" id="XP_001326469.1">
    <property type="nucleotide sequence ID" value="XM_001326434.1"/>
</dbReference>
<keyword evidence="1" id="KW-0040">ANK repeat</keyword>
<dbReference type="PANTHER" id="PTHR24182:SF13">
    <property type="entry name" value="LD18443P"/>
    <property type="match status" value="1"/>
</dbReference>
<dbReference type="KEGG" id="tva:4772234"/>
<dbReference type="Pfam" id="PF12796">
    <property type="entry name" value="Ank_2"/>
    <property type="match status" value="1"/>
</dbReference>
<dbReference type="EMBL" id="DS113273">
    <property type="protein sequence ID" value="EAY14246.1"/>
    <property type="molecule type" value="Genomic_DNA"/>
</dbReference>
<dbReference type="InterPro" id="IPR020683">
    <property type="entry name" value="DUF3447"/>
</dbReference>
<dbReference type="Gene3D" id="1.25.40.20">
    <property type="entry name" value="Ankyrin repeat-containing domain"/>
    <property type="match status" value="1"/>
</dbReference>
<dbReference type="SMART" id="SM00248">
    <property type="entry name" value="ANK"/>
    <property type="match status" value="3"/>
</dbReference>
<evidence type="ECO:0000259" key="2">
    <source>
        <dbReference type="Pfam" id="PF11929"/>
    </source>
</evidence>
<dbReference type="SUPFAM" id="SSF48403">
    <property type="entry name" value="Ankyrin repeat"/>
    <property type="match status" value="1"/>
</dbReference>
<protein>
    <recommendedName>
        <fullName evidence="2">DUF3447 domain-containing protein</fullName>
    </recommendedName>
</protein>
<dbReference type="InterPro" id="IPR036770">
    <property type="entry name" value="Ankyrin_rpt-contain_sf"/>
</dbReference>
<dbReference type="PROSITE" id="PS50088">
    <property type="entry name" value="ANK_REPEAT"/>
    <property type="match status" value="1"/>
</dbReference>
<feature type="repeat" description="ANK" evidence="1">
    <location>
        <begin position="296"/>
        <end position="328"/>
    </location>
</feature>
<dbReference type="AlphaFoldDB" id="A2DZB7"/>
<reference evidence="3" key="1">
    <citation type="submission" date="2006-10" db="EMBL/GenBank/DDBJ databases">
        <authorList>
            <person name="Amadeo P."/>
            <person name="Zhao Q."/>
            <person name="Wortman J."/>
            <person name="Fraser-Liggett C."/>
            <person name="Carlton J."/>
        </authorList>
    </citation>
    <scope>NUCLEOTIDE SEQUENCE</scope>
    <source>
        <strain evidence="3">G3</strain>
    </source>
</reference>
<keyword evidence="4" id="KW-1185">Reference proteome</keyword>
<dbReference type="VEuPathDB" id="TrichDB:TVAG_486890"/>
<gene>
    <name evidence="3" type="ORF">TVAG_486890</name>
</gene>
<evidence type="ECO:0000313" key="4">
    <source>
        <dbReference type="Proteomes" id="UP000001542"/>
    </source>
</evidence>
<reference evidence="3" key="2">
    <citation type="journal article" date="2007" name="Science">
        <title>Draft genome sequence of the sexually transmitted pathogen Trichomonas vaginalis.</title>
        <authorList>
            <person name="Carlton J.M."/>
            <person name="Hirt R.P."/>
            <person name="Silva J.C."/>
            <person name="Delcher A.L."/>
            <person name="Schatz M."/>
            <person name="Zhao Q."/>
            <person name="Wortman J.R."/>
            <person name="Bidwell S.L."/>
            <person name="Alsmark U.C.M."/>
            <person name="Besteiro S."/>
            <person name="Sicheritz-Ponten T."/>
            <person name="Noel C.J."/>
            <person name="Dacks J.B."/>
            <person name="Foster P.G."/>
            <person name="Simillion C."/>
            <person name="Van de Peer Y."/>
            <person name="Miranda-Saavedra D."/>
            <person name="Barton G.J."/>
            <person name="Westrop G.D."/>
            <person name="Mueller S."/>
            <person name="Dessi D."/>
            <person name="Fiori P.L."/>
            <person name="Ren Q."/>
            <person name="Paulsen I."/>
            <person name="Zhang H."/>
            <person name="Bastida-Corcuera F.D."/>
            <person name="Simoes-Barbosa A."/>
            <person name="Brown M.T."/>
            <person name="Hayes R.D."/>
            <person name="Mukherjee M."/>
            <person name="Okumura C.Y."/>
            <person name="Schneider R."/>
            <person name="Smith A.J."/>
            <person name="Vanacova S."/>
            <person name="Villalvazo M."/>
            <person name="Haas B.J."/>
            <person name="Pertea M."/>
            <person name="Feldblyum T.V."/>
            <person name="Utterback T.R."/>
            <person name="Shu C.L."/>
            <person name="Osoegawa K."/>
            <person name="de Jong P.J."/>
            <person name="Hrdy I."/>
            <person name="Horvathova L."/>
            <person name="Zubacova Z."/>
            <person name="Dolezal P."/>
            <person name="Malik S.B."/>
            <person name="Logsdon J.M. Jr."/>
            <person name="Henze K."/>
            <person name="Gupta A."/>
            <person name="Wang C.C."/>
            <person name="Dunne R.L."/>
            <person name="Upcroft J.A."/>
            <person name="Upcroft P."/>
            <person name="White O."/>
            <person name="Salzberg S.L."/>
            <person name="Tang P."/>
            <person name="Chiu C.-H."/>
            <person name="Lee Y.-S."/>
            <person name="Embley T.M."/>
            <person name="Coombs G.H."/>
            <person name="Mottram J.C."/>
            <person name="Tachezy J."/>
            <person name="Fraser-Liggett C.M."/>
            <person name="Johnson P.J."/>
        </authorList>
    </citation>
    <scope>NUCLEOTIDE SEQUENCE [LARGE SCALE GENOMIC DNA]</scope>
    <source>
        <strain evidence="3">G3</strain>
    </source>
</reference>
<dbReference type="Proteomes" id="UP000001542">
    <property type="component" value="Unassembled WGS sequence"/>
</dbReference>
<name>A2DZB7_TRIV3</name>
<organism evidence="3 4">
    <name type="scientific">Trichomonas vaginalis (strain ATCC PRA-98 / G3)</name>
    <dbReference type="NCBI Taxonomy" id="412133"/>
    <lineage>
        <taxon>Eukaryota</taxon>
        <taxon>Metamonada</taxon>
        <taxon>Parabasalia</taxon>
        <taxon>Trichomonadida</taxon>
        <taxon>Trichomonadidae</taxon>
        <taxon>Trichomonas</taxon>
    </lineage>
</organism>
<dbReference type="STRING" id="5722.A2DZB7"/>
<feature type="domain" description="DUF3447" evidence="2">
    <location>
        <begin position="182"/>
        <end position="257"/>
    </location>
</feature>
<sequence>MQEAYIQLMRAHKDYIDTFEKLYKLNTSNEEEMNNIYQMIKKNLIETKMFLPQYIIKQICMLMTYRSRYWNSYKVIFKKIYEEYNLKQIKNIFTSSDDNHLKELYVLLIENFTLEIHEENTIYKAIMNYDKESFIALTEQANFDENQILKNIFYPSYTLYTLLELCCFHGAVNCFKLLRTKFDSKITPICLKYSFRSGNPDIINECMKVHALNHTIMEYAILSHNIDFVSFLNNEHKIAFNLDYCWKYNNLQVFLMYLDMSHDINYCFCISPYFKIPSLCQYLISLGANINEKDYFGKTVLMHPAIANSKNIAKLLISHGANIDEKRDRTALHYAIENNSQD</sequence>
<dbReference type="Pfam" id="PF11929">
    <property type="entry name" value="DUF3447"/>
    <property type="match status" value="1"/>
</dbReference>